<sequence>MTNVAPETLAAERRALLHYVTAVRRALTELRPGEMRARHLPTAMTEIGMIVETTESAANQIMQAAEEILGQPPETPPEAYRAFVEERCLSMMEACSFQDLTGQRIAKVVEMLLKLENKIGGLSELLGEGVEEEAPEPVRSGDEILLNGPAAPGEGVDQNDIDRLFA</sequence>
<evidence type="ECO:0000313" key="2">
    <source>
        <dbReference type="EMBL" id="SUS03274.1"/>
    </source>
</evidence>
<accession>A0A380T9E6</accession>
<feature type="region of interest" description="Disordered" evidence="1">
    <location>
        <begin position="128"/>
        <end position="161"/>
    </location>
</feature>
<dbReference type="EMBL" id="UIDG01000001">
    <property type="protein sequence ID" value="SUS03274.1"/>
    <property type="molecule type" value="Genomic_DNA"/>
</dbReference>
<proteinExistence type="predicted"/>
<dbReference type="SUPFAM" id="SSF75708">
    <property type="entry name" value="Chemotaxis phosphatase CheZ"/>
    <property type="match status" value="1"/>
</dbReference>
<name>A0A380T9E6_9ZZZZ</name>
<dbReference type="Gene3D" id="1.10.287.500">
    <property type="entry name" value="Helix hairpin bin"/>
    <property type="match status" value="1"/>
</dbReference>
<reference evidence="2" key="1">
    <citation type="submission" date="2018-07" db="EMBL/GenBank/DDBJ databases">
        <authorList>
            <person name="Quirk P.G."/>
            <person name="Krulwich T.A."/>
        </authorList>
    </citation>
    <scope>NUCLEOTIDE SEQUENCE</scope>
</reference>
<protein>
    <submittedName>
        <fullName evidence="2">Chemotaxis phosphatase, CheZ</fullName>
    </submittedName>
</protein>
<gene>
    <name evidence="2" type="ORF">DF3PB_10027</name>
</gene>
<evidence type="ECO:0000256" key="1">
    <source>
        <dbReference type="SAM" id="MobiDB-lite"/>
    </source>
</evidence>
<organism evidence="2">
    <name type="scientific">metagenome</name>
    <dbReference type="NCBI Taxonomy" id="256318"/>
    <lineage>
        <taxon>unclassified sequences</taxon>
        <taxon>metagenomes</taxon>
    </lineage>
</organism>
<dbReference type="AlphaFoldDB" id="A0A380T9E6"/>